<keyword evidence="2 7" id="KW-1003">Cell membrane</keyword>
<evidence type="ECO:0000256" key="4">
    <source>
        <dbReference type="ARBA" id="ARBA00022692"/>
    </source>
</evidence>
<keyword evidence="8" id="KW-0449">Lipoprotein</keyword>
<dbReference type="GO" id="GO:0008961">
    <property type="term" value="F:phosphatidylglycerol-prolipoprotein diacylglyceryl transferase activity"/>
    <property type="evidence" value="ECO:0007669"/>
    <property type="project" value="UniProtKB-UniRule"/>
</dbReference>
<dbReference type="KEGG" id="elut:CKA38_02520"/>
<sequence length="280" mass="31268">MHLLLAKIWIHKPHHYIFEIADGIGLRWYGLAYVLGFLGGAWLLTRYAKATPPRSLLPAEKVWDLIIALVLGVFIGARLGYFIFYRPGDLVQNPLVFFRVWEGGMASHGGFIGVVLALVWFARHNKIPFLHIGDLVATIASLGLMLGRIANYLNGELWGKLTDGTWGVVFAATDGGPHPRHPSQLYEAALEGALLLAFVQWRFWRTDVARKQPGRLGGEFLALYAVARCVCEYFREPDAALIWGLSRGTFYSIFLFAAGLALVVYATRKAKEIPAKKSKR</sequence>
<feature type="transmembrane region" description="Helical" evidence="7">
    <location>
        <begin position="241"/>
        <end position="267"/>
    </location>
</feature>
<keyword evidence="3 7" id="KW-0808">Transferase</keyword>
<reference evidence="8 9" key="1">
    <citation type="journal article" date="2018" name="Syst. Appl. Microbiol.">
        <title>Ereboglobus luteus gen. nov. sp. nov. from cockroach guts, and new insights into the oxygen relationship of the genera Opitutus and Didymococcus (Verrucomicrobia: Opitutaceae).</title>
        <authorList>
            <person name="Tegtmeier D."/>
            <person name="Belitz A."/>
            <person name="Radek R."/>
            <person name="Heimerl T."/>
            <person name="Brune A."/>
        </authorList>
    </citation>
    <scope>NUCLEOTIDE SEQUENCE [LARGE SCALE GENOMIC DNA]</scope>
    <source>
        <strain evidence="8 9">Ho45</strain>
    </source>
</reference>
<keyword evidence="4 7" id="KW-0812">Transmembrane</keyword>
<dbReference type="HAMAP" id="MF_01147">
    <property type="entry name" value="Lgt"/>
    <property type="match status" value="1"/>
</dbReference>
<dbReference type="Pfam" id="PF01790">
    <property type="entry name" value="LGT"/>
    <property type="match status" value="1"/>
</dbReference>
<comment type="catalytic activity">
    <reaction evidence="7">
        <text>L-cysteinyl-[prolipoprotein] + a 1,2-diacyl-sn-glycero-3-phospho-(1'-sn-glycerol) = an S-1,2-diacyl-sn-glyceryl-L-cysteinyl-[prolipoprotein] + sn-glycerol 1-phosphate + H(+)</text>
        <dbReference type="Rhea" id="RHEA:56712"/>
        <dbReference type="Rhea" id="RHEA-COMP:14679"/>
        <dbReference type="Rhea" id="RHEA-COMP:14680"/>
        <dbReference type="ChEBI" id="CHEBI:15378"/>
        <dbReference type="ChEBI" id="CHEBI:29950"/>
        <dbReference type="ChEBI" id="CHEBI:57685"/>
        <dbReference type="ChEBI" id="CHEBI:64716"/>
        <dbReference type="ChEBI" id="CHEBI:140658"/>
        <dbReference type="EC" id="2.5.1.145"/>
    </reaction>
</comment>
<dbReference type="EC" id="2.5.1.145" evidence="7"/>
<feature type="binding site" evidence="7">
    <location>
        <position position="148"/>
    </location>
    <ligand>
        <name>a 1,2-diacyl-sn-glycero-3-phospho-(1'-sn-glycerol)</name>
        <dbReference type="ChEBI" id="CHEBI:64716"/>
    </ligand>
</feature>
<accession>A0A2U8E6K3</accession>
<evidence type="ECO:0000256" key="1">
    <source>
        <dbReference type="ARBA" id="ARBA00007150"/>
    </source>
</evidence>
<feature type="transmembrane region" description="Helical" evidence="7">
    <location>
        <begin position="65"/>
        <end position="85"/>
    </location>
</feature>
<dbReference type="Proteomes" id="UP000244896">
    <property type="component" value="Chromosome"/>
</dbReference>
<evidence type="ECO:0000313" key="9">
    <source>
        <dbReference type="Proteomes" id="UP000244896"/>
    </source>
</evidence>
<comment type="similarity">
    <text evidence="1 7">Belongs to the Lgt family.</text>
</comment>
<dbReference type="GO" id="GO:0042158">
    <property type="term" value="P:lipoprotein biosynthetic process"/>
    <property type="evidence" value="ECO:0007669"/>
    <property type="project" value="UniProtKB-UniRule"/>
</dbReference>
<evidence type="ECO:0000256" key="3">
    <source>
        <dbReference type="ARBA" id="ARBA00022679"/>
    </source>
</evidence>
<dbReference type="OrthoDB" id="871140at2"/>
<evidence type="ECO:0000256" key="5">
    <source>
        <dbReference type="ARBA" id="ARBA00022989"/>
    </source>
</evidence>
<feature type="transmembrane region" description="Helical" evidence="7">
    <location>
        <begin position="26"/>
        <end position="44"/>
    </location>
</feature>
<proteinExistence type="inferred from homology"/>
<dbReference type="NCBIfam" id="TIGR00544">
    <property type="entry name" value="lgt"/>
    <property type="match status" value="1"/>
</dbReference>
<keyword evidence="6 7" id="KW-0472">Membrane</keyword>
<evidence type="ECO:0000256" key="2">
    <source>
        <dbReference type="ARBA" id="ARBA00022475"/>
    </source>
</evidence>
<name>A0A2U8E6K3_9BACT</name>
<gene>
    <name evidence="7 8" type="primary">lgt</name>
    <name evidence="8" type="ORF">CKA38_02520</name>
</gene>
<dbReference type="PANTHER" id="PTHR30589:SF0">
    <property type="entry name" value="PHOSPHATIDYLGLYCEROL--PROLIPOPROTEIN DIACYLGLYCERYL TRANSFERASE"/>
    <property type="match status" value="1"/>
</dbReference>
<feature type="transmembrane region" description="Helical" evidence="7">
    <location>
        <begin position="105"/>
        <end position="122"/>
    </location>
</feature>
<comment type="pathway">
    <text evidence="7">Protein modification; lipoprotein biosynthesis (diacylglyceryl transfer).</text>
</comment>
<dbReference type="InterPro" id="IPR001640">
    <property type="entry name" value="Lgt"/>
</dbReference>
<comment type="subcellular location">
    <subcellularLocation>
        <location evidence="7">Cell membrane</location>
        <topology evidence="7">Multi-pass membrane protein</topology>
    </subcellularLocation>
</comment>
<evidence type="ECO:0000256" key="6">
    <source>
        <dbReference type="ARBA" id="ARBA00023136"/>
    </source>
</evidence>
<dbReference type="PANTHER" id="PTHR30589">
    <property type="entry name" value="PROLIPOPROTEIN DIACYLGLYCERYL TRANSFERASE"/>
    <property type="match status" value="1"/>
</dbReference>
<comment type="function">
    <text evidence="7">Catalyzes the transfer of the diacylglyceryl group from phosphatidylglycerol to the sulfhydryl group of the N-terminal cysteine of a prolipoprotein, the first step in the formation of mature lipoproteins.</text>
</comment>
<dbReference type="AlphaFoldDB" id="A0A2U8E6K3"/>
<dbReference type="EMBL" id="CP023004">
    <property type="protein sequence ID" value="AWI10461.1"/>
    <property type="molecule type" value="Genomic_DNA"/>
</dbReference>
<protein>
    <recommendedName>
        <fullName evidence="7">Phosphatidylglycerol--prolipoprotein diacylglyceryl transferase</fullName>
        <ecNumber evidence="7">2.5.1.145</ecNumber>
    </recommendedName>
</protein>
<evidence type="ECO:0000256" key="7">
    <source>
        <dbReference type="HAMAP-Rule" id="MF_01147"/>
    </source>
</evidence>
<organism evidence="8 9">
    <name type="scientific">Ereboglobus luteus</name>
    <dbReference type="NCBI Taxonomy" id="1796921"/>
    <lineage>
        <taxon>Bacteria</taxon>
        <taxon>Pseudomonadati</taxon>
        <taxon>Verrucomicrobiota</taxon>
        <taxon>Opitutia</taxon>
        <taxon>Opitutales</taxon>
        <taxon>Opitutaceae</taxon>
        <taxon>Ereboglobus</taxon>
    </lineage>
</organism>
<dbReference type="PROSITE" id="PS01311">
    <property type="entry name" value="LGT"/>
    <property type="match status" value="1"/>
</dbReference>
<keyword evidence="5 7" id="KW-1133">Transmembrane helix</keyword>
<dbReference type="UniPathway" id="UPA00664"/>
<evidence type="ECO:0000313" key="8">
    <source>
        <dbReference type="EMBL" id="AWI10461.1"/>
    </source>
</evidence>
<feature type="transmembrane region" description="Helical" evidence="7">
    <location>
        <begin position="129"/>
        <end position="150"/>
    </location>
</feature>
<dbReference type="GO" id="GO:0005886">
    <property type="term" value="C:plasma membrane"/>
    <property type="evidence" value="ECO:0007669"/>
    <property type="project" value="UniProtKB-SubCell"/>
</dbReference>
<keyword evidence="9" id="KW-1185">Reference proteome</keyword>